<keyword evidence="13" id="KW-1185">Reference proteome</keyword>
<evidence type="ECO:0000256" key="4">
    <source>
        <dbReference type="ARBA" id="ARBA00022475"/>
    </source>
</evidence>
<dbReference type="CDD" id="cd03225">
    <property type="entry name" value="ABC_cobalt_CbiO_domain1"/>
    <property type="match status" value="1"/>
</dbReference>
<dbReference type="InterPro" id="IPR050095">
    <property type="entry name" value="ECF_ABC_transporter_ATP-bd"/>
</dbReference>
<protein>
    <submittedName>
        <fullName evidence="12">ABC transporter ATP-binding protein</fullName>
    </submittedName>
</protein>
<evidence type="ECO:0000256" key="9">
    <source>
        <dbReference type="ARBA" id="ARBA00023136"/>
    </source>
</evidence>
<keyword evidence="7 12" id="KW-0067">ATP-binding</keyword>
<dbReference type="GO" id="GO:0043190">
    <property type="term" value="C:ATP-binding cassette (ABC) transporter complex"/>
    <property type="evidence" value="ECO:0007669"/>
    <property type="project" value="TreeGrafter"/>
</dbReference>
<evidence type="ECO:0000256" key="10">
    <source>
        <dbReference type="ARBA" id="ARBA00025157"/>
    </source>
</evidence>
<dbReference type="InterPro" id="IPR017871">
    <property type="entry name" value="ABC_transporter-like_CS"/>
</dbReference>
<dbReference type="GO" id="GO:0005524">
    <property type="term" value="F:ATP binding"/>
    <property type="evidence" value="ECO:0007669"/>
    <property type="project" value="UniProtKB-KW"/>
</dbReference>
<dbReference type="PROSITE" id="PS50893">
    <property type="entry name" value="ABC_TRANSPORTER_2"/>
    <property type="match status" value="2"/>
</dbReference>
<comment type="similarity">
    <text evidence="2">Belongs to the ABC transporter superfamily.</text>
</comment>
<dbReference type="InterPro" id="IPR015856">
    <property type="entry name" value="ABC_transpr_CbiO/EcfA_su"/>
</dbReference>
<sequence>MTGTGRITLDGVSFSYRADRAAGADDVFGVVETDPTAPVEPGRGVSDITLSCPPGSLTLLCGPSGSGKSTVLRLINGLAPNFHPGDISGTVRVSGADMPTTPLAEVGGLSATVFQNPRTQFFTSTVTTELAFTPENFGVTPPEIRARVTAAADRCGISGLLGRKLSTLSGGQLQRVACTCAVVAGVPVLLLDEATSNLSPTAVDELAELLAELKAEGTTIITAEHRLHHLRDLADTVHYLRDGRIERSFTGREFFTLDDGTRRRLGLRSLTRPVAPVPTADPGAPAGTAGLELRDIRFSYGSRTVLDIPHMVFPAGTVTGLTGPNGAGKTTLARLICGLENPARGGRVSLAGRPLSARARAANGYIVMQDTGRQLFADTVIDEVTLGTDGDHHGGDHAAELLAALGLADTATRHPLSLSGGQRQRLVIATALAQDKRIYVFDEPTSGVDLAHLDAIATKLRELAETGAVVIVISHDVELLAACCDRVIELTPHRTEHESEE</sequence>
<reference evidence="12" key="1">
    <citation type="submission" date="2020-12" db="EMBL/GenBank/DDBJ databases">
        <title>Genome public.</title>
        <authorList>
            <person name="Sun Q."/>
        </authorList>
    </citation>
    <scope>NUCLEOTIDE SEQUENCE</scope>
    <source>
        <strain evidence="12">CCM 8863</strain>
    </source>
</reference>
<dbReference type="Proteomes" id="UP000645966">
    <property type="component" value="Unassembled WGS sequence"/>
</dbReference>
<evidence type="ECO:0000256" key="1">
    <source>
        <dbReference type="ARBA" id="ARBA00004202"/>
    </source>
</evidence>
<name>A0A934I544_9CORY</name>
<keyword evidence="6" id="KW-0547">Nucleotide-binding</keyword>
<organism evidence="12 13">
    <name type="scientific">Corynebacterium meridianum</name>
    <dbReference type="NCBI Taxonomy" id="2765363"/>
    <lineage>
        <taxon>Bacteria</taxon>
        <taxon>Bacillati</taxon>
        <taxon>Actinomycetota</taxon>
        <taxon>Actinomycetes</taxon>
        <taxon>Mycobacteriales</taxon>
        <taxon>Corynebacteriaceae</taxon>
        <taxon>Corynebacterium</taxon>
    </lineage>
</organism>
<dbReference type="PANTHER" id="PTHR43553:SF23">
    <property type="entry name" value="ABC TRANSPORTER ATP-BINDING COMPONENT"/>
    <property type="match status" value="1"/>
</dbReference>
<evidence type="ECO:0000256" key="2">
    <source>
        <dbReference type="ARBA" id="ARBA00005417"/>
    </source>
</evidence>
<dbReference type="RefSeq" id="WP_198737551.1">
    <property type="nucleotide sequence ID" value="NZ_JAEIOS010000009.1"/>
</dbReference>
<dbReference type="SMART" id="SM00382">
    <property type="entry name" value="AAA"/>
    <property type="match status" value="2"/>
</dbReference>
<evidence type="ECO:0000256" key="8">
    <source>
        <dbReference type="ARBA" id="ARBA00022967"/>
    </source>
</evidence>
<keyword evidence="3" id="KW-0813">Transport</keyword>
<comment type="subcellular location">
    <subcellularLocation>
        <location evidence="1">Cell membrane</location>
        <topology evidence="1">Peripheral membrane protein</topology>
    </subcellularLocation>
</comment>
<keyword evidence="5" id="KW-0677">Repeat</keyword>
<dbReference type="InterPro" id="IPR003593">
    <property type="entry name" value="AAA+_ATPase"/>
</dbReference>
<gene>
    <name evidence="12" type="ORF">JDV75_01880</name>
</gene>
<evidence type="ECO:0000313" key="12">
    <source>
        <dbReference type="EMBL" id="MBI8988517.1"/>
    </source>
</evidence>
<dbReference type="InterPro" id="IPR027417">
    <property type="entry name" value="P-loop_NTPase"/>
</dbReference>
<dbReference type="AlphaFoldDB" id="A0A934I544"/>
<dbReference type="GO" id="GO:0016887">
    <property type="term" value="F:ATP hydrolysis activity"/>
    <property type="evidence" value="ECO:0007669"/>
    <property type="project" value="InterPro"/>
</dbReference>
<evidence type="ECO:0000256" key="6">
    <source>
        <dbReference type="ARBA" id="ARBA00022741"/>
    </source>
</evidence>
<evidence type="ECO:0000256" key="7">
    <source>
        <dbReference type="ARBA" id="ARBA00022840"/>
    </source>
</evidence>
<evidence type="ECO:0000256" key="5">
    <source>
        <dbReference type="ARBA" id="ARBA00022737"/>
    </source>
</evidence>
<dbReference type="GO" id="GO:0042626">
    <property type="term" value="F:ATPase-coupled transmembrane transporter activity"/>
    <property type="evidence" value="ECO:0007669"/>
    <property type="project" value="TreeGrafter"/>
</dbReference>
<feature type="domain" description="ABC transporter" evidence="11">
    <location>
        <begin position="22"/>
        <end position="267"/>
    </location>
</feature>
<comment type="function">
    <text evidence="10">Probably part of an ABC transporter complex. Responsible for energy coupling to the transport system.</text>
</comment>
<accession>A0A934I544</accession>
<keyword evidence="4" id="KW-1003">Cell membrane</keyword>
<dbReference type="PANTHER" id="PTHR43553">
    <property type="entry name" value="HEAVY METAL TRANSPORTER"/>
    <property type="match status" value="1"/>
</dbReference>
<evidence type="ECO:0000256" key="3">
    <source>
        <dbReference type="ARBA" id="ARBA00022448"/>
    </source>
</evidence>
<dbReference type="SUPFAM" id="SSF52540">
    <property type="entry name" value="P-loop containing nucleoside triphosphate hydrolases"/>
    <property type="match status" value="2"/>
</dbReference>
<dbReference type="Gene3D" id="3.40.50.300">
    <property type="entry name" value="P-loop containing nucleotide triphosphate hydrolases"/>
    <property type="match status" value="2"/>
</dbReference>
<dbReference type="EMBL" id="JAEIOS010000009">
    <property type="protein sequence ID" value="MBI8988517.1"/>
    <property type="molecule type" value="Genomic_DNA"/>
</dbReference>
<keyword evidence="8" id="KW-1278">Translocase</keyword>
<evidence type="ECO:0000259" key="11">
    <source>
        <dbReference type="PROSITE" id="PS50893"/>
    </source>
</evidence>
<dbReference type="PROSITE" id="PS00211">
    <property type="entry name" value="ABC_TRANSPORTER_1"/>
    <property type="match status" value="1"/>
</dbReference>
<feature type="domain" description="ABC transporter" evidence="11">
    <location>
        <begin position="291"/>
        <end position="501"/>
    </location>
</feature>
<evidence type="ECO:0000313" key="13">
    <source>
        <dbReference type="Proteomes" id="UP000645966"/>
    </source>
</evidence>
<dbReference type="InterPro" id="IPR003439">
    <property type="entry name" value="ABC_transporter-like_ATP-bd"/>
</dbReference>
<comment type="caution">
    <text evidence="12">The sequence shown here is derived from an EMBL/GenBank/DDBJ whole genome shotgun (WGS) entry which is preliminary data.</text>
</comment>
<proteinExistence type="inferred from homology"/>
<keyword evidence="9" id="KW-0472">Membrane</keyword>
<dbReference type="Pfam" id="PF00005">
    <property type="entry name" value="ABC_tran"/>
    <property type="match status" value="2"/>
</dbReference>